<dbReference type="InterPro" id="IPR028082">
    <property type="entry name" value="Peripla_BP_I"/>
</dbReference>
<name>A0ABU0P023_STRRH</name>
<dbReference type="SMART" id="SM00354">
    <property type="entry name" value="HTH_LACI"/>
    <property type="match status" value="1"/>
</dbReference>
<keyword evidence="3" id="KW-0804">Transcription</keyword>
<sequence>MRPPTIRDVADRAGVSKSLVSLVLRGSDQVRAEKREAVLRAVRELGYRPNEAARSLGERRALPEPRPRPEGGTPLVGVLLHDLRNPWYVDLLDGLNSLLHAGGLHMLLGDARLHRRVGQDPAGPFLDLGADGLVVVGTLPDPAALETVAARMPVVVAAAREPVPAGVDVVANDDEYGARLVTEHLVGLGHRRIAHLTGYGAVADLRRRGFEATMRAAGPAHVALVEAGDMTEEGGYRATVRLLARADRPTAVFAVNDMTAVGVLSAAGELGLRVPRDLSVVGYDNTGISRLRHVWLTTVDGAGHEVGRRAARCLLDRIEEPGGEGRVQLAPPVLEVRGTTARPPAVTA</sequence>
<keyword evidence="6" id="KW-1185">Reference proteome</keyword>
<keyword evidence="1" id="KW-0805">Transcription regulation</keyword>
<dbReference type="Gene3D" id="3.40.50.2300">
    <property type="match status" value="2"/>
</dbReference>
<dbReference type="GO" id="GO:0003677">
    <property type="term" value="F:DNA binding"/>
    <property type="evidence" value="ECO:0007669"/>
    <property type="project" value="UniProtKB-KW"/>
</dbReference>
<dbReference type="InterPro" id="IPR010982">
    <property type="entry name" value="Lambda_DNA-bd_dom_sf"/>
</dbReference>
<protein>
    <submittedName>
        <fullName evidence="5">DNA-binding LacI/PurR family transcriptional regulator</fullName>
    </submittedName>
</protein>
<comment type="caution">
    <text evidence="5">The sequence shown here is derived from an EMBL/GenBank/DDBJ whole genome shotgun (WGS) entry which is preliminary data.</text>
</comment>
<evidence type="ECO:0000259" key="4">
    <source>
        <dbReference type="PROSITE" id="PS50932"/>
    </source>
</evidence>
<reference evidence="5 6" key="1">
    <citation type="submission" date="2023-07" db="EMBL/GenBank/DDBJ databases">
        <title>Comparative genomics of wheat-associated soil bacteria to identify genetic determinants of phenazine resistance.</title>
        <authorList>
            <person name="Mouncey N."/>
        </authorList>
    </citation>
    <scope>NUCLEOTIDE SEQUENCE [LARGE SCALE GENOMIC DNA]</scope>
    <source>
        <strain evidence="5 6">B2I6</strain>
    </source>
</reference>
<dbReference type="InterPro" id="IPR046335">
    <property type="entry name" value="LacI/GalR-like_sensor"/>
</dbReference>
<dbReference type="PANTHER" id="PTHR30146:SF109">
    <property type="entry name" value="HTH-TYPE TRANSCRIPTIONAL REGULATOR GALS"/>
    <property type="match status" value="1"/>
</dbReference>
<dbReference type="Gene3D" id="1.10.260.40">
    <property type="entry name" value="lambda repressor-like DNA-binding domains"/>
    <property type="match status" value="1"/>
</dbReference>
<dbReference type="EMBL" id="JAUSWV010000002">
    <property type="protein sequence ID" value="MDQ0584704.1"/>
    <property type="molecule type" value="Genomic_DNA"/>
</dbReference>
<dbReference type="CDD" id="cd06267">
    <property type="entry name" value="PBP1_LacI_sugar_binding-like"/>
    <property type="match status" value="1"/>
</dbReference>
<evidence type="ECO:0000256" key="3">
    <source>
        <dbReference type="ARBA" id="ARBA00023163"/>
    </source>
</evidence>
<dbReference type="CDD" id="cd01392">
    <property type="entry name" value="HTH_LacI"/>
    <property type="match status" value="1"/>
</dbReference>
<gene>
    <name evidence="5" type="ORF">QF030_006882</name>
</gene>
<dbReference type="InterPro" id="IPR000843">
    <property type="entry name" value="HTH_LacI"/>
</dbReference>
<dbReference type="Pfam" id="PF13377">
    <property type="entry name" value="Peripla_BP_3"/>
    <property type="match status" value="1"/>
</dbReference>
<dbReference type="RefSeq" id="WP_307166465.1">
    <property type="nucleotide sequence ID" value="NZ_JAUSWV010000002.1"/>
</dbReference>
<dbReference type="SUPFAM" id="SSF53822">
    <property type="entry name" value="Periplasmic binding protein-like I"/>
    <property type="match status" value="1"/>
</dbReference>
<evidence type="ECO:0000313" key="5">
    <source>
        <dbReference type="EMBL" id="MDQ0584704.1"/>
    </source>
</evidence>
<dbReference type="PANTHER" id="PTHR30146">
    <property type="entry name" value="LACI-RELATED TRANSCRIPTIONAL REPRESSOR"/>
    <property type="match status" value="1"/>
</dbReference>
<feature type="domain" description="HTH lacI-type" evidence="4">
    <location>
        <begin position="4"/>
        <end position="58"/>
    </location>
</feature>
<dbReference type="Proteomes" id="UP001230654">
    <property type="component" value="Unassembled WGS sequence"/>
</dbReference>
<dbReference type="SUPFAM" id="SSF47413">
    <property type="entry name" value="lambda repressor-like DNA-binding domains"/>
    <property type="match status" value="1"/>
</dbReference>
<evidence type="ECO:0000313" key="6">
    <source>
        <dbReference type="Proteomes" id="UP001230654"/>
    </source>
</evidence>
<accession>A0ABU0P023</accession>
<organism evidence="5 6">
    <name type="scientific">Streptomyces rishiriensis</name>
    <dbReference type="NCBI Taxonomy" id="68264"/>
    <lineage>
        <taxon>Bacteria</taxon>
        <taxon>Bacillati</taxon>
        <taxon>Actinomycetota</taxon>
        <taxon>Actinomycetes</taxon>
        <taxon>Kitasatosporales</taxon>
        <taxon>Streptomycetaceae</taxon>
        <taxon>Streptomyces</taxon>
    </lineage>
</organism>
<dbReference type="Pfam" id="PF00356">
    <property type="entry name" value="LacI"/>
    <property type="match status" value="1"/>
</dbReference>
<evidence type="ECO:0000256" key="1">
    <source>
        <dbReference type="ARBA" id="ARBA00023015"/>
    </source>
</evidence>
<evidence type="ECO:0000256" key="2">
    <source>
        <dbReference type="ARBA" id="ARBA00023125"/>
    </source>
</evidence>
<keyword evidence="2 5" id="KW-0238">DNA-binding</keyword>
<proteinExistence type="predicted"/>
<dbReference type="PROSITE" id="PS50932">
    <property type="entry name" value="HTH_LACI_2"/>
    <property type="match status" value="1"/>
</dbReference>